<feature type="compositionally biased region" description="Polar residues" evidence="2">
    <location>
        <begin position="1"/>
        <end position="24"/>
    </location>
</feature>
<feature type="region of interest" description="Disordered" evidence="2">
    <location>
        <begin position="1"/>
        <end position="28"/>
    </location>
</feature>
<dbReference type="GO" id="GO:0015937">
    <property type="term" value="P:coenzyme A biosynthetic process"/>
    <property type="evidence" value="ECO:0007669"/>
    <property type="project" value="UniProtKB-ARBA"/>
</dbReference>
<feature type="domain" description="DNA/pantothenate metabolism flavoprotein C-terminal" evidence="3">
    <location>
        <begin position="172"/>
        <end position="280"/>
    </location>
</feature>
<dbReference type="EMBL" id="WTPW01002339">
    <property type="protein sequence ID" value="KAF0386044.1"/>
    <property type="molecule type" value="Genomic_DNA"/>
</dbReference>
<reference evidence="4 5" key="1">
    <citation type="journal article" date="2019" name="Environ. Microbiol.">
        <title>At the nexus of three kingdoms: the genome of the mycorrhizal fungus Gigaspora margarita provides insights into plant, endobacterial and fungal interactions.</title>
        <authorList>
            <person name="Venice F."/>
            <person name="Ghignone S."/>
            <person name="Salvioli di Fossalunga A."/>
            <person name="Amselem J."/>
            <person name="Novero M."/>
            <person name="Xianan X."/>
            <person name="Sedzielewska Toro K."/>
            <person name="Morin E."/>
            <person name="Lipzen A."/>
            <person name="Grigoriev I.V."/>
            <person name="Henrissat B."/>
            <person name="Martin F.M."/>
            <person name="Bonfante P."/>
        </authorList>
    </citation>
    <scope>NUCLEOTIDE SEQUENCE [LARGE SCALE GENOMIC DNA]</scope>
    <source>
        <strain evidence="4 5">BEG34</strain>
    </source>
</reference>
<evidence type="ECO:0000259" key="3">
    <source>
        <dbReference type="Pfam" id="PF04127"/>
    </source>
</evidence>
<dbReference type="AlphaFoldDB" id="A0A8H3WZ74"/>
<protein>
    <submittedName>
        <fullName evidence="4">DFP-domain-containing protein</fullName>
    </submittedName>
</protein>
<dbReference type="FunFam" id="3.40.50.10300:FF:000002">
    <property type="entry name" value="Phosphopantothenate--cysteine ligase 2"/>
    <property type="match status" value="1"/>
</dbReference>
<comment type="similarity">
    <text evidence="1">Belongs to the PPC synthetase family.</text>
</comment>
<name>A0A8H3WZ74_GIGMA</name>
<evidence type="ECO:0000313" key="5">
    <source>
        <dbReference type="Proteomes" id="UP000439903"/>
    </source>
</evidence>
<dbReference type="InterPro" id="IPR035929">
    <property type="entry name" value="CoaB-like_sf"/>
</dbReference>
<dbReference type="PANTHER" id="PTHR12290">
    <property type="entry name" value="CORNICHON-RELATED"/>
    <property type="match status" value="1"/>
</dbReference>
<feature type="domain" description="DNA/pantothenate metabolism flavoprotein C-terminal" evidence="3">
    <location>
        <begin position="48"/>
        <end position="102"/>
    </location>
</feature>
<evidence type="ECO:0000313" key="4">
    <source>
        <dbReference type="EMBL" id="KAF0386044.1"/>
    </source>
</evidence>
<keyword evidence="5" id="KW-1185">Reference proteome</keyword>
<evidence type="ECO:0000256" key="2">
    <source>
        <dbReference type="SAM" id="MobiDB-lite"/>
    </source>
</evidence>
<accession>A0A8H3WZ74</accession>
<dbReference type="Pfam" id="PF04127">
    <property type="entry name" value="DFP"/>
    <property type="match status" value="2"/>
</dbReference>
<dbReference type="GO" id="GO:0004632">
    <property type="term" value="F:phosphopantothenate--cysteine ligase activity"/>
    <property type="evidence" value="ECO:0007669"/>
    <property type="project" value="UniProtKB-ARBA"/>
</dbReference>
<dbReference type="InterPro" id="IPR007085">
    <property type="entry name" value="DNA/pantothenate-metab_flavo_C"/>
</dbReference>
<dbReference type="OrthoDB" id="70224at2759"/>
<dbReference type="SUPFAM" id="SSF102645">
    <property type="entry name" value="CoaB-like"/>
    <property type="match status" value="1"/>
</dbReference>
<gene>
    <name evidence="4" type="ORF">F8M41_011413</name>
</gene>
<comment type="caution">
    <text evidence="4">The sequence shown here is derived from an EMBL/GenBank/DDBJ whole genome shotgun (WGS) entry which is preliminary data.</text>
</comment>
<evidence type="ECO:0000256" key="1">
    <source>
        <dbReference type="ARBA" id="ARBA00005703"/>
    </source>
</evidence>
<sequence>MSLLDNGSSEIINPDTYFQTNTPPRTLGENENRVKEFVNKHNEAGRRIVLITSGGTTVPLENSTVRFIDNFSAGTRGATSAEYFLEMGYAVIFMHRQFSLQPYSRHYSHSKNCFLDFMELKSDGSIGVNSKYAPKMKAVLEKYQEFKKNETLLFLDFVTVADYLFLLRSVTRIMSALKEHAMYYLAAAVSDFFIPAQKMPQHKIQSDGGLTLTMDQVPKFLKPMVTNWVPCGFIVSFKLETDPALLVDKSRHALTRYGHQIVIANLLAIRKREVILITRDSEFQIKLTEDEIAENIEIESRIIPELTKRHDEWIRNADHVDM</sequence>
<organism evidence="4 5">
    <name type="scientific">Gigaspora margarita</name>
    <dbReference type="NCBI Taxonomy" id="4874"/>
    <lineage>
        <taxon>Eukaryota</taxon>
        <taxon>Fungi</taxon>
        <taxon>Fungi incertae sedis</taxon>
        <taxon>Mucoromycota</taxon>
        <taxon>Glomeromycotina</taxon>
        <taxon>Glomeromycetes</taxon>
        <taxon>Diversisporales</taxon>
        <taxon>Gigasporaceae</taxon>
        <taxon>Gigaspora</taxon>
    </lineage>
</organism>
<proteinExistence type="inferred from homology"/>
<dbReference type="Proteomes" id="UP000439903">
    <property type="component" value="Unassembled WGS sequence"/>
</dbReference>
<dbReference type="Gene3D" id="3.40.50.10300">
    <property type="entry name" value="CoaB-like"/>
    <property type="match status" value="1"/>
</dbReference>